<name>A0A914Z475_9BILA</name>
<feature type="domain" description="Enoyl reductase (ER)" evidence="3">
    <location>
        <begin position="10"/>
        <end position="319"/>
    </location>
</feature>
<keyword evidence="4" id="KW-1185">Reference proteome</keyword>
<dbReference type="FunFam" id="3.40.50.720:FF:000244">
    <property type="entry name" value="quinone oxidoreductase"/>
    <property type="match status" value="1"/>
</dbReference>
<dbReference type="SUPFAM" id="SSF51735">
    <property type="entry name" value="NAD(P)-binding Rossmann-fold domains"/>
    <property type="match status" value="1"/>
</dbReference>
<dbReference type="PANTHER" id="PTHR44154">
    <property type="entry name" value="QUINONE OXIDOREDUCTASE"/>
    <property type="match status" value="1"/>
</dbReference>
<organism evidence="4 5">
    <name type="scientific">Panagrolaimus superbus</name>
    <dbReference type="NCBI Taxonomy" id="310955"/>
    <lineage>
        <taxon>Eukaryota</taxon>
        <taxon>Metazoa</taxon>
        <taxon>Ecdysozoa</taxon>
        <taxon>Nematoda</taxon>
        <taxon>Chromadorea</taxon>
        <taxon>Rhabditida</taxon>
        <taxon>Tylenchina</taxon>
        <taxon>Panagrolaimomorpha</taxon>
        <taxon>Panagrolaimoidea</taxon>
        <taxon>Panagrolaimidae</taxon>
        <taxon>Panagrolaimus</taxon>
    </lineage>
</organism>
<accession>A0A914Z475</accession>
<evidence type="ECO:0000256" key="1">
    <source>
        <dbReference type="ARBA" id="ARBA00022857"/>
    </source>
</evidence>
<evidence type="ECO:0000313" key="5">
    <source>
        <dbReference type="WBParaSite" id="PSU_v2.g6803.t1"/>
    </source>
</evidence>
<keyword evidence="1" id="KW-0521">NADP</keyword>
<dbReference type="GO" id="GO:0005829">
    <property type="term" value="C:cytosol"/>
    <property type="evidence" value="ECO:0007669"/>
    <property type="project" value="TreeGrafter"/>
</dbReference>
<dbReference type="Gene3D" id="3.40.50.720">
    <property type="entry name" value="NAD(P)-binding Rossmann-like Domain"/>
    <property type="match status" value="1"/>
</dbReference>
<dbReference type="InterPro" id="IPR013154">
    <property type="entry name" value="ADH-like_N"/>
</dbReference>
<dbReference type="WBParaSite" id="PSU_v2.g6803.t1">
    <property type="protein sequence ID" value="PSU_v2.g6803.t1"/>
    <property type="gene ID" value="PSU_v2.g6803"/>
</dbReference>
<dbReference type="InterPro" id="IPR020843">
    <property type="entry name" value="ER"/>
</dbReference>
<dbReference type="Proteomes" id="UP000887577">
    <property type="component" value="Unplaced"/>
</dbReference>
<dbReference type="SUPFAM" id="SSF50129">
    <property type="entry name" value="GroES-like"/>
    <property type="match status" value="1"/>
</dbReference>
<proteinExistence type="predicted"/>
<dbReference type="InterPro" id="IPR051603">
    <property type="entry name" value="Zinc-ADH_QOR/CCCR"/>
</dbReference>
<evidence type="ECO:0000259" key="3">
    <source>
        <dbReference type="SMART" id="SM00829"/>
    </source>
</evidence>
<dbReference type="PANTHER" id="PTHR44154:SF1">
    <property type="entry name" value="QUINONE OXIDOREDUCTASE"/>
    <property type="match status" value="1"/>
</dbReference>
<evidence type="ECO:0000256" key="2">
    <source>
        <dbReference type="SAM" id="MobiDB-lite"/>
    </source>
</evidence>
<feature type="region of interest" description="Disordered" evidence="2">
    <location>
        <begin position="323"/>
        <end position="343"/>
    </location>
</feature>
<dbReference type="CDD" id="cd08253">
    <property type="entry name" value="zeta_crystallin"/>
    <property type="match status" value="1"/>
</dbReference>
<dbReference type="Pfam" id="PF00107">
    <property type="entry name" value="ADH_zinc_N"/>
    <property type="match status" value="1"/>
</dbReference>
<reference evidence="5" key="1">
    <citation type="submission" date="2022-11" db="UniProtKB">
        <authorList>
            <consortium name="WormBaseParasite"/>
        </authorList>
    </citation>
    <scope>IDENTIFICATION</scope>
</reference>
<evidence type="ECO:0000313" key="4">
    <source>
        <dbReference type="Proteomes" id="UP000887577"/>
    </source>
</evidence>
<dbReference type="GO" id="GO:0070402">
    <property type="term" value="F:NADPH binding"/>
    <property type="evidence" value="ECO:0007669"/>
    <property type="project" value="TreeGrafter"/>
</dbReference>
<dbReference type="InterPro" id="IPR036291">
    <property type="entry name" value="NAD(P)-bd_dom_sf"/>
</dbReference>
<dbReference type="Gene3D" id="3.90.180.10">
    <property type="entry name" value="Medium-chain alcohol dehydrogenases, catalytic domain"/>
    <property type="match status" value="1"/>
</dbReference>
<dbReference type="AlphaFoldDB" id="A0A914Z475"/>
<dbReference type="SMART" id="SM00829">
    <property type="entry name" value="PKS_ER"/>
    <property type="match status" value="1"/>
</dbReference>
<dbReference type="GO" id="GO:0003730">
    <property type="term" value="F:mRNA 3'-UTR binding"/>
    <property type="evidence" value="ECO:0007669"/>
    <property type="project" value="TreeGrafter"/>
</dbReference>
<sequence>MRAAIVHRFGSASNIKFTTNATVPEIKENQLLVRVKASAVNPVDTYIRSGEYANLPQVPYIPGREGAGIIEKVASNVKKFSPGDRVWFTTPVTGSCADLAVVAESSAFRLPNKTSFAQGSTLGIAYLTAYRALFIKAKAQPGQTCFIHGASGGVGLAAVQLAKAHGLKVYGTAGSKEGLQLAKNAGADHVFNHNEANYVDTILENNSNGFDVILEMLANVNLNHDLALVAKFGYICVIGNRGKIEIDPRRIMQKESSIVGVFLAHSEKHEYEHMANSINSMLENGTLNPIIDTELPLSNLPDAHIMVVEKSASKGKIVINMDLPDKESTVPAEDLDRNSPPSD</sequence>
<dbReference type="InterPro" id="IPR011032">
    <property type="entry name" value="GroES-like_sf"/>
</dbReference>
<protein>
    <submittedName>
        <fullName evidence="5">Enoyl reductase (ER) domain-containing protein</fullName>
    </submittedName>
</protein>
<dbReference type="Pfam" id="PF08240">
    <property type="entry name" value="ADH_N"/>
    <property type="match status" value="1"/>
</dbReference>
<dbReference type="GO" id="GO:0003960">
    <property type="term" value="F:quinone reductase (NADPH) activity"/>
    <property type="evidence" value="ECO:0007669"/>
    <property type="project" value="TreeGrafter"/>
</dbReference>
<dbReference type="InterPro" id="IPR013149">
    <property type="entry name" value="ADH-like_C"/>
</dbReference>